<dbReference type="EMBL" id="CP069115">
    <property type="protein sequence ID" value="QSS66293.1"/>
    <property type="molecule type" value="Genomic_DNA"/>
</dbReference>
<dbReference type="InterPro" id="IPR024747">
    <property type="entry name" value="Pyridox_Oxase-rel"/>
</dbReference>
<reference evidence="1" key="1">
    <citation type="submission" date="2021-01" db="EMBL/GenBank/DDBJ databases">
        <title>Chromosome-level genome assembly of a human fungal pathogen reveals clustering of transcriptionally co-regulated genes.</title>
        <authorList>
            <person name="Voorhies M."/>
            <person name="Cohen S."/>
            <person name="Shea T.P."/>
            <person name="Petrus S."/>
            <person name="Munoz J.F."/>
            <person name="Poplawski S."/>
            <person name="Goldman W.E."/>
            <person name="Michael T."/>
            <person name="Cuomo C.A."/>
            <person name="Sil A."/>
            <person name="Beyhan S."/>
        </authorList>
    </citation>
    <scope>NUCLEOTIDE SEQUENCE</scope>
    <source>
        <strain evidence="1">WU24</strain>
    </source>
</reference>
<dbReference type="SUPFAM" id="SSF50475">
    <property type="entry name" value="FMN-binding split barrel"/>
    <property type="match status" value="1"/>
</dbReference>
<dbReference type="InterPro" id="IPR012349">
    <property type="entry name" value="Split_barrel_FMN-bd"/>
</dbReference>
<evidence type="ECO:0000313" key="2">
    <source>
        <dbReference type="Proteomes" id="UP000663671"/>
    </source>
</evidence>
<organism evidence="1 2">
    <name type="scientific">Ajellomyces capsulatus</name>
    <name type="common">Darling's disease fungus</name>
    <name type="synonym">Histoplasma capsulatum</name>
    <dbReference type="NCBI Taxonomy" id="5037"/>
    <lineage>
        <taxon>Eukaryota</taxon>
        <taxon>Fungi</taxon>
        <taxon>Dikarya</taxon>
        <taxon>Ascomycota</taxon>
        <taxon>Pezizomycotina</taxon>
        <taxon>Eurotiomycetes</taxon>
        <taxon>Eurotiomycetidae</taxon>
        <taxon>Onygenales</taxon>
        <taxon>Ajellomycetaceae</taxon>
        <taxon>Histoplasma</taxon>
    </lineage>
</organism>
<protein>
    <submittedName>
        <fullName evidence="1">Flavin-nucleotide-binding protein</fullName>
    </submittedName>
</protein>
<dbReference type="VEuPathDB" id="FungiDB:I7I51_07150"/>
<sequence length="272" mass="30349">MGKSLVYPKYPRSTLNRYKHRGTYELGKIHSIVNECAVLHVSFPAGPDDPFPAILPMIGQMGSFEYPSADINEPLDCYLHGYVSSRIMNLARATNGEGDAQSQRLPVSISAAHVDGFILSLTPNSHSYNYRSAILHGYATVVTDEAEKHWAMKLVTNGVVEDRYDHTRVPPNKVEMTSTTILRVRIVDGSGKIRDGSVSDERYDRENKALTSKVWTGVVPVWQVMGEPIPAPENEVKEVPEHIRGFIDRVNERNKAYAHDAAVVGLPKEEQH</sequence>
<accession>A0A8A1MNU1</accession>
<name>A0A8A1MNU1_AJECA</name>
<dbReference type="Proteomes" id="UP000663671">
    <property type="component" value="Chromosome 3"/>
</dbReference>
<dbReference type="OrthoDB" id="444432at2759"/>
<dbReference type="PANTHER" id="PTHR34071">
    <property type="entry name" value="5-NITROIMIDAZOLE ANTIBIOTICS RESISTANCE PROTEIN, NIMA-FAMILY-RELATED PROTEIN-RELATED"/>
    <property type="match status" value="1"/>
</dbReference>
<proteinExistence type="predicted"/>
<dbReference type="AlphaFoldDB" id="A0A8A1MNU1"/>
<dbReference type="PANTHER" id="PTHR34071:SF2">
    <property type="entry name" value="FLAVIN-NUCLEOTIDE-BINDING PROTEIN"/>
    <property type="match status" value="1"/>
</dbReference>
<evidence type="ECO:0000313" key="1">
    <source>
        <dbReference type="EMBL" id="QSS66293.1"/>
    </source>
</evidence>
<dbReference type="Gene3D" id="2.30.110.10">
    <property type="entry name" value="Electron Transport, Fmn-binding Protein, Chain A"/>
    <property type="match status" value="1"/>
</dbReference>
<dbReference type="Pfam" id="PF12900">
    <property type="entry name" value="Pyridox_ox_2"/>
    <property type="match status" value="1"/>
</dbReference>
<gene>
    <name evidence="1" type="ORF">I7I51_07150</name>
</gene>